<dbReference type="InterPro" id="IPR038070">
    <property type="entry name" value="Rv2632c-like_sf"/>
</dbReference>
<comment type="caution">
    <text evidence="2">The sequence shown here is derived from an EMBL/GenBank/DDBJ whole genome shotgun (WGS) entry which is preliminary data.</text>
</comment>
<proteinExistence type="predicted"/>
<reference evidence="2 3" key="1">
    <citation type="journal article" date="2016" name="Genome Announc.">
        <title>Draft Genome Sequences of Five Rapidly Growing Mycobacterium Species, M. thermoresistibile, M. fortuitum subsp. acetamidolyticum, M. canariasense, M. brisbanense, and M. novocastrense.</title>
        <authorList>
            <person name="Katahira K."/>
            <person name="Ogura Y."/>
            <person name="Gotoh Y."/>
            <person name="Hayashi T."/>
        </authorList>
    </citation>
    <scope>NUCLEOTIDE SEQUENCE [LARGE SCALE GENOMIC DNA]</scope>
    <source>
        <strain evidence="2 3">JCM6362</strain>
    </source>
</reference>
<evidence type="ECO:0000313" key="2">
    <source>
        <dbReference type="EMBL" id="GAT14461.1"/>
    </source>
</evidence>
<evidence type="ECO:0008006" key="4">
    <source>
        <dbReference type="Google" id="ProtNLM"/>
    </source>
</evidence>
<accession>A0A100XD94</accession>
<dbReference type="InterPro" id="IPR015057">
    <property type="entry name" value="Rv2632c-like"/>
</dbReference>
<sequence>MAGKGIAMYDKDLSNVWTVEIRFDEDDIHTHATVRAHRPHGDPLTARGDAYRNPRDASQPMVGEEIAAARGLIALGTELLERASMRIEKATHQPVHLYR</sequence>
<name>A0A100XD94_MYCTH</name>
<organism evidence="2 3">
    <name type="scientific">Mycolicibacterium thermoresistibile</name>
    <name type="common">Mycobacterium thermoresistibile</name>
    <dbReference type="NCBI Taxonomy" id="1797"/>
    <lineage>
        <taxon>Bacteria</taxon>
        <taxon>Bacillati</taxon>
        <taxon>Actinomycetota</taxon>
        <taxon>Actinomycetes</taxon>
        <taxon>Mycobacteriales</taxon>
        <taxon>Mycobacteriaceae</taxon>
        <taxon>Mycolicibacterium</taxon>
    </lineage>
</organism>
<dbReference type="Gene3D" id="3.30.160.240">
    <property type="entry name" value="Rv1738"/>
    <property type="match status" value="1"/>
</dbReference>
<dbReference type="AlphaFoldDB" id="A0A100XD94"/>
<reference evidence="3" key="2">
    <citation type="submission" date="2016-02" db="EMBL/GenBank/DDBJ databases">
        <title>Draft genome sequence of five rapidly growing Mycobacterium species.</title>
        <authorList>
            <person name="Katahira K."/>
            <person name="Gotou Y."/>
            <person name="Iida K."/>
            <person name="Ogura Y."/>
            <person name="Hayashi T."/>
        </authorList>
    </citation>
    <scope>NUCLEOTIDE SEQUENCE [LARGE SCALE GENOMIC DNA]</scope>
    <source>
        <strain evidence="3">JCM6362</strain>
    </source>
</reference>
<dbReference type="SUPFAM" id="SSF143212">
    <property type="entry name" value="Rv2632c-like"/>
    <property type="match status" value="1"/>
</dbReference>
<evidence type="ECO:0000256" key="1">
    <source>
        <dbReference type="SAM" id="MobiDB-lite"/>
    </source>
</evidence>
<feature type="region of interest" description="Disordered" evidence="1">
    <location>
        <begin position="33"/>
        <end position="57"/>
    </location>
</feature>
<dbReference type="EMBL" id="BCTB01000009">
    <property type="protein sequence ID" value="GAT14461.1"/>
    <property type="molecule type" value="Genomic_DNA"/>
</dbReference>
<dbReference type="Proteomes" id="UP000069654">
    <property type="component" value="Unassembled WGS sequence"/>
</dbReference>
<dbReference type="Pfam" id="PF08962">
    <property type="entry name" value="Rv2632c-like"/>
    <property type="match status" value="1"/>
</dbReference>
<dbReference type="STRING" id="1797.RMCT_1431"/>
<protein>
    <recommendedName>
        <fullName evidence="4">DUF1876 domain-containing protein</fullName>
    </recommendedName>
</protein>
<evidence type="ECO:0000313" key="3">
    <source>
        <dbReference type="Proteomes" id="UP000069654"/>
    </source>
</evidence>
<gene>
    <name evidence="2" type="ORF">RMCT_1431</name>
</gene>